<dbReference type="AlphaFoldDB" id="A0A0D7B273"/>
<dbReference type="GO" id="GO:0016787">
    <property type="term" value="F:hydrolase activity"/>
    <property type="evidence" value="ECO:0007669"/>
    <property type="project" value="UniProtKB-KW"/>
</dbReference>
<feature type="chain" id="PRO_5002316877" evidence="1">
    <location>
        <begin position="22"/>
        <end position="84"/>
    </location>
</feature>
<feature type="signal peptide" evidence="1">
    <location>
        <begin position="1"/>
        <end position="21"/>
    </location>
</feature>
<evidence type="ECO:0000256" key="1">
    <source>
        <dbReference type="SAM" id="SignalP"/>
    </source>
</evidence>
<sequence length="84" mass="9492">MKRAMLLCNTNLLRVFEFLFCIIFYDQNGSVLTNADAGTLVLGSQDNVGRDVMVYHYIPNDKYPTHSVLGINYLDFSSGWPVVV</sequence>
<accession>A0A0D7B273</accession>
<name>A0A0D7B273_9AGAR</name>
<organism evidence="2 3">
    <name type="scientific">Cylindrobasidium torrendii FP15055 ss-10</name>
    <dbReference type="NCBI Taxonomy" id="1314674"/>
    <lineage>
        <taxon>Eukaryota</taxon>
        <taxon>Fungi</taxon>
        <taxon>Dikarya</taxon>
        <taxon>Basidiomycota</taxon>
        <taxon>Agaricomycotina</taxon>
        <taxon>Agaricomycetes</taxon>
        <taxon>Agaricomycetidae</taxon>
        <taxon>Agaricales</taxon>
        <taxon>Marasmiineae</taxon>
        <taxon>Physalacriaceae</taxon>
        <taxon>Cylindrobasidium</taxon>
    </lineage>
</organism>
<proteinExistence type="predicted"/>
<keyword evidence="2" id="KW-0378">Hydrolase</keyword>
<keyword evidence="3" id="KW-1185">Reference proteome</keyword>
<dbReference type="OrthoDB" id="195678at2759"/>
<dbReference type="EMBL" id="KN880623">
    <property type="protein sequence ID" value="KIY64683.1"/>
    <property type="molecule type" value="Genomic_DNA"/>
</dbReference>
<protein>
    <submittedName>
        <fullName evidence="2">Glycoside hydrolase family 43 protein</fullName>
    </submittedName>
</protein>
<evidence type="ECO:0000313" key="3">
    <source>
        <dbReference type="Proteomes" id="UP000054007"/>
    </source>
</evidence>
<keyword evidence="1" id="KW-0732">Signal</keyword>
<dbReference type="Proteomes" id="UP000054007">
    <property type="component" value="Unassembled WGS sequence"/>
</dbReference>
<gene>
    <name evidence="2" type="ORF">CYLTODRAFT_456966</name>
</gene>
<reference evidence="2 3" key="1">
    <citation type="journal article" date="2015" name="Fungal Genet. Biol.">
        <title>Evolution of novel wood decay mechanisms in Agaricales revealed by the genome sequences of Fistulina hepatica and Cylindrobasidium torrendii.</title>
        <authorList>
            <person name="Floudas D."/>
            <person name="Held B.W."/>
            <person name="Riley R."/>
            <person name="Nagy L.G."/>
            <person name="Koehler G."/>
            <person name="Ransdell A.S."/>
            <person name="Younus H."/>
            <person name="Chow J."/>
            <person name="Chiniquy J."/>
            <person name="Lipzen A."/>
            <person name="Tritt A."/>
            <person name="Sun H."/>
            <person name="Haridas S."/>
            <person name="LaButti K."/>
            <person name="Ohm R.A."/>
            <person name="Kues U."/>
            <person name="Blanchette R.A."/>
            <person name="Grigoriev I.V."/>
            <person name="Minto R.E."/>
            <person name="Hibbett D.S."/>
        </authorList>
    </citation>
    <scope>NUCLEOTIDE SEQUENCE [LARGE SCALE GENOMIC DNA]</scope>
    <source>
        <strain evidence="2 3">FP15055 ss-10</strain>
    </source>
</reference>
<evidence type="ECO:0000313" key="2">
    <source>
        <dbReference type="EMBL" id="KIY64683.1"/>
    </source>
</evidence>
<dbReference type="STRING" id="1314674.A0A0D7B273"/>